<dbReference type="AlphaFoldDB" id="A0A4P6XXD9"/>
<gene>
    <name evidence="2" type="primary">MPUL0F04290</name>
    <name evidence="2" type="ORF">METSCH_F04290</name>
</gene>
<accession>A0A4P6XXD9</accession>
<keyword evidence="1" id="KW-0999">Mitochondrion inner membrane</keyword>
<dbReference type="PANTHER" id="PTHR28268">
    <property type="entry name" value="MICOS SUBUNIT MIC26"/>
    <property type="match status" value="1"/>
</dbReference>
<keyword evidence="1" id="KW-0472">Membrane</keyword>
<proteinExistence type="predicted"/>
<dbReference type="GO" id="GO:0061617">
    <property type="term" value="C:MICOS complex"/>
    <property type="evidence" value="ECO:0007669"/>
    <property type="project" value="UniProtKB-UniRule"/>
</dbReference>
<evidence type="ECO:0000313" key="3">
    <source>
        <dbReference type="Proteomes" id="UP000292447"/>
    </source>
</evidence>
<sequence length="210" mass="23906">MARRSFYEDDELVTTKPGMNAEIQPELREKESSHGNISFVDGMGVRTTPYLERHSNALREFIRNNTRVILAELGTQQTALRNEWLNLKAKIDETILDPVFPGVVSLLFPVLATNVFVARRALPVRFLASSVVFGVSLKYNMPLTYLAAKGKLLAWEKQNLPEFYQQRHELATATNVWVDDARVLRAQAKADLQRSIHNARLALIKAWDDE</sequence>
<dbReference type="InterPro" id="IPR019166">
    <property type="entry name" value="MIC26/MIC27"/>
</dbReference>
<keyword evidence="3" id="KW-1185">Reference proteome</keyword>
<dbReference type="Proteomes" id="UP000292447">
    <property type="component" value="Chromosome VI"/>
</dbReference>
<keyword evidence="1" id="KW-0496">Mitochondrion</keyword>
<dbReference type="Pfam" id="PF09769">
    <property type="entry name" value="ApoO"/>
    <property type="match status" value="1"/>
</dbReference>
<evidence type="ECO:0000256" key="1">
    <source>
        <dbReference type="RuleBase" id="RU363021"/>
    </source>
</evidence>
<name>A0A4P6XXD9_9ASCO</name>
<evidence type="ECO:0000313" key="2">
    <source>
        <dbReference type="EMBL" id="QBM90841.1"/>
    </source>
</evidence>
<protein>
    <recommendedName>
        <fullName evidence="1">MICOS complex subunit</fullName>
    </recommendedName>
</protein>
<dbReference type="EMBL" id="CP034461">
    <property type="protein sequence ID" value="QBM90841.1"/>
    <property type="molecule type" value="Genomic_DNA"/>
</dbReference>
<reference evidence="3" key="1">
    <citation type="submission" date="2019-03" db="EMBL/GenBank/DDBJ databases">
        <title>Snf2 controls pulcherriminic acid biosynthesis and connects pigmentation and antifungal activity of the yeast Metschnikowia pulcherrima.</title>
        <authorList>
            <person name="Gore-Lloyd D."/>
            <person name="Sumann I."/>
            <person name="Brachmann A.O."/>
            <person name="Schneeberger K."/>
            <person name="Ortiz-Merino R.A."/>
            <person name="Moreno-Beltran M."/>
            <person name="Schlaefli M."/>
            <person name="Kirner P."/>
            <person name="Santos Kron A."/>
            <person name="Wolfe K.H."/>
            <person name="Piel J."/>
            <person name="Ahrens C.H."/>
            <person name="Henk D."/>
            <person name="Freimoser F.M."/>
        </authorList>
    </citation>
    <scope>NUCLEOTIDE SEQUENCE [LARGE SCALE GENOMIC DNA]</scope>
    <source>
        <strain evidence="3">APC 1.2</strain>
    </source>
</reference>
<organism evidence="2 3">
    <name type="scientific">Metschnikowia aff. pulcherrima</name>
    <dbReference type="NCBI Taxonomy" id="2163413"/>
    <lineage>
        <taxon>Eukaryota</taxon>
        <taxon>Fungi</taxon>
        <taxon>Dikarya</taxon>
        <taxon>Ascomycota</taxon>
        <taxon>Saccharomycotina</taxon>
        <taxon>Pichiomycetes</taxon>
        <taxon>Metschnikowiaceae</taxon>
        <taxon>Metschnikowia</taxon>
    </lineage>
</organism>
<dbReference type="PANTHER" id="PTHR28268:SF1">
    <property type="entry name" value="MICOS SUBUNIT MIC26"/>
    <property type="match status" value="1"/>
</dbReference>
<comment type="subunit">
    <text evidence="1">Component of the mitochondrial contact site and cristae organizing system (MICOS) complex.</text>
</comment>
<dbReference type="InterPro" id="IPR033181">
    <property type="entry name" value="Mic26_fungi"/>
</dbReference>
<comment type="subcellular location">
    <subcellularLocation>
        <location evidence="1">Mitochondrion inner membrane</location>
    </subcellularLocation>
</comment>
<dbReference type="GO" id="GO:0042407">
    <property type="term" value="P:cristae formation"/>
    <property type="evidence" value="ECO:0007669"/>
    <property type="project" value="InterPro"/>
</dbReference>
<dbReference type="GO" id="GO:0044284">
    <property type="term" value="C:mitochondrial crista junction"/>
    <property type="evidence" value="ECO:0007669"/>
    <property type="project" value="TreeGrafter"/>
</dbReference>
<comment type="function">
    <text evidence="1">Component of the MICOS complex, a large protein complex of the mitochondrial inner membrane that plays crucial roles in the maintenance of crista junctions, inner membrane architecture, and formation of contact sites to the outer membrane.</text>
</comment>
<dbReference type="STRING" id="2163413.A0A4P6XXD9"/>